<evidence type="ECO:0000313" key="1">
    <source>
        <dbReference type="Ensembl" id="ENSOARP00020040960.1"/>
    </source>
</evidence>
<accession>A0AC11D732</accession>
<name>A0AC11D732_SHEEP</name>
<protein>
    <submittedName>
        <fullName evidence="1">Serine protease 33</fullName>
    </submittedName>
</protein>
<organism evidence="1">
    <name type="scientific">Ovis aries</name>
    <name type="common">Sheep</name>
    <dbReference type="NCBI Taxonomy" id="9940"/>
    <lineage>
        <taxon>Eukaryota</taxon>
        <taxon>Metazoa</taxon>
        <taxon>Chordata</taxon>
        <taxon>Craniata</taxon>
        <taxon>Vertebrata</taxon>
        <taxon>Euteleostomi</taxon>
        <taxon>Mammalia</taxon>
        <taxon>Eutheria</taxon>
        <taxon>Laurasiatheria</taxon>
        <taxon>Artiodactyla</taxon>
        <taxon>Ruminantia</taxon>
        <taxon>Pecora</taxon>
        <taxon>Bovidae</taxon>
        <taxon>Caprinae</taxon>
        <taxon>Ovis</taxon>
    </lineage>
</organism>
<dbReference type="Ensembl" id="ENSOART00020067470.1">
    <property type="protein sequence ID" value="ENSOARP00020040960.1"/>
    <property type="gene ID" value="ENSOARG00020026344.2"/>
</dbReference>
<proteinExistence type="predicted"/>
<reference evidence="1" key="1">
    <citation type="submission" date="2020-11" db="EMBL/GenBank/DDBJ databases">
        <authorList>
            <person name="Davenport K.M."/>
            <person name="Bickhart D.M."/>
            <person name="Smith T.P.L."/>
            <person name="Murdoch B.M."/>
            <person name="Rosen B.D."/>
        </authorList>
    </citation>
    <scope>NUCLEOTIDE SEQUENCE [LARGE SCALE GENOMIC DNA]</scope>
    <source>
        <strain evidence="1">OAR_USU_Benz2616</strain>
    </source>
</reference>
<gene>
    <name evidence="1" type="primary">PRSS33</name>
</gene>
<sequence length="174" mass="18711">RPLLLCPPRSPLVLPACGQPRVSSRIVGGRDARAGEWPWQASIQHRGAHVCGGSLIAPQWVLTAAHCFPRSQRDKNGTSTQPQGGDCPLLALKMEGPHGEELRAAPGQQPVGKGAPRRDDSCKGPNLANNLNRLGSQQLLPQPADQSPESLCPWFQPGETLNRNPAEPTHRVVI</sequence>
<reference evidence="1" key="3">
    <citation type="submission" date="2025-09" db="UniProtKB">
        <authorList>
            <consortium name="Ensembl"/>
        </authorList>
    </citation>
    <scope>IDENTIFICATION</scope>
</reference>
<reference evidence="1" key="2">
    <citation type="submission" date="2025-08" db="UniProtKB">
        <authorList>
            <consortium name="Ensembl"/>
        </authorList>
    </citation>
    <scope>IDENTIFICATION</scope>
</reference>